<protein>
    <recommendedName>
        <fullName evidence="5">YMGG-like Gly-zipper domain-containing protein</fullName>
    </recommendedName>
</protein>
<dbReference type="AlphaFoldDB" id="A0A0P1ETF7"/>
<keyword evidence="4" id="KW-1185">Reference proteome</keyword>
<feature type="region of interest" description="Disordered" evidence="1">
    <location>
        <begin position="67"/>
        <end position="86"/>
    </location>
</feature>
<evidence type="ECO:0000256" key="2">
    <source>
        <dbReference type="SAM" id="SignalP"/>
    </source>
</evidence>
<accession>A0A0P1ETF7</accession>
<keyword evidence="2" id="KW-0732">Signal</keyword>
<name>A0A0P1ETF7_9RHOB</name>
<feature type="chain" id="PRO_5006061900" description="YMGG-like Gly-zipper domain-containing protein" evidence="2">
    <location>
        <begin position="18"/>
        <end position="137"/>
    </location>
</feature>
<dbReference type="OrthoDB" id="7859208at2"/>
<feature type="signal peptide" evidence="2">
    <location>
        <begin position="1"/>
        <end position="17"/>
    </location>
</feature>
<evidence type="ECO:0008006" key="5">
    <source>
        <dbReference type="Google" id="ProtNLM"/>
    </source>
</evidence>
<dbReference type="RefSeq" id="WP_058240508.1">
    <property type="nucleotide sequence ID" value="NZ_CYPW01000027.1"/>
</dbReference>
<sequence>MRLILLFVLLLPSSALAQARADSERYQNNHLSHPASPKRQTPDLHQWPQDQPRTEIFCDQYARAASGMRGTEQGSRTGTTLGEGLGYIGTRDRKQAEAFGMIGAAIGSEAGAAQDQHFYDYHFGECMAGERLAPTPR</sequence>
<feature type="region of interest" description="Disordered" evidence="1">
    <location>
        <begin position="25"/>
        <end position="49"/>
    </location>
</feature>
<organism evidence="3 4">
    <name type="scientific">Shimia marina</name>
    <dbReference type="NCBI Taxonomy" id="321267"/>
    <lineage>
        <taxon>Bacteria</taxon>
        <taxon>Pseudomonadati</taxon>
        <taxon>Pseudomonadota</taxon>
        <taxon>Alphaproteobacteria</taxon>
        <taxon>Rhodobacterales</taxon>
        <taxon>Roseobacteraceae</taxon>
    </lineage>
</organism>
<dbReference type="Proteomes" id="UP000054823">
    <property type="component" value="Unassembled WGS sequence"/>
</dbReference>
<dbReference type="EMBL" id="CYPW01000027">
    <property type="protein sequence ID" value="CUH53339.1"/>
    <property type="molecule type" value="Genomic_DNA"/>
</dbReference>
<reference evidence="3 4" key="1">
    <citation type="submission" date="2015-09" db="EMBL/GenBank/DDBJ databases">
        <authorList>
            <consortium name="Swine Surveillance"/>
        </authorList>
    </citation>
    <scope>NUCLEOTIDE SEQUENCE [LARGE SCALE GENOMIC DNA]</scope>
    <source>
        <strain evidence="3 4">CECT 7688</strain>
    </source>
</reference>
<evidence type="ECO:0000313" key="4">
    <source>
        <dbReference type="Proteomes" id="UP000054823"/>
    </source>
</evidence>
<gene>
    <name evidence="3" type="ORF">SHM7688_02793</name>
</gene>
<evidence type="ECO:0000313" key="3">
    <source>
        <dbReference type="EMBL" id="CUH53339.1"/>
    </source>
</evidence>
<proteinExistence type="predicted"/>
<evidence type="ECO:0000256" key="1">
    <source>
        <dbReference type="SAM" id="MobiDB-lite"/>
    </source>
</evidence>